<sequence>MNLMMLMNFLEVNFGQCLTNHI</sequence>
<accession>A0A2P2NQB8</accession>
<name>A0A2P2NQB8_RHIMU</name>
<organism evidence="1">
    <name type="scientific">Rhizophora mucronata</name>
    <name type="common">Asiatic mangrove</name>
    <dbReference type="NCBI Taxonomy" id="61149"/>
    <lineage>
        <taxon>Eukaryota</taxon>
        <taxon>Viridiplantae</taxon>
        <taxon>Streptophyta</taxon>
        <taxon>Embryophyta</taxon>
        <taxon>Tracheophyta</taxon>
        <taxon>Spermatophyta</taxon>
        <taxon>Magnoliopsida</taxon>
        <taxon>eudicotyledons</taxon>
        <taxon>Gunneridae</taxon>
        <taxon>Pentapetalae</taxon>
        <taxon>rosids</taxon>
        <taxon>fabids</taxon>
        <taxon>Malpighiales</taxon>
        <taxon>Rhizophoraceae</taxon>
        <taxon>Rhizophora</taxon>
    </lineage>
</organism>
<evidence type="ECO:0000313" key="1">
    <source>
        <dbReference type="EMBL" id="MBX44698.1"/>
    </source>
</evidence>
<proteinExistence type="predicted"/>
<dbReference type="EMBL" id="GGEC01064214">
    <property type="protein sequence ID" value="MBX44698.1"/>
    <property type="molecule type" value="Transcribed_RNA"/>
</dbReference>
<dbReference type="AlphaFoldDB" id="A0A2P2NQB8"/>
<protein>
    <submittedName>
        <fullName evidence="1">Uncharacterized protein</fullName>
    </submittedName>
</protein>
<reference evidence="1" key="1">
    <citation type="submission" date="2018-02" db="EMBL/GenBank/DDBJ databases">
        <title>Rhizophora mucronata_Transcriptome.</title>
        <authorList>
            <person name="Meera S.P."/>
            <person name="Sreeshan A."/>
            <person name="Augustine A."/>
        </authorList>
    </citation>
    <scope>NUCLEOTIDE SEQUENCE</scope>
    <source>
        <tissue evidence="1">Leaf</tissue>
    </source>
</reference>